<evidence type="ECO:0000259" key="2">
    <source>
        <dbReference type="Pfam" id="PF01757"/>
    </source>
</evidence>
<dbReference type="EMBL" id="QWIU01000002">
    <property type="protein sequence ID" value="RNA60974.1"/>
    <property type="molecule type" value="Genomic_DNA"/>
</dbReference>
<keyword evidence="3" id="KW-0012">Acyltransferase</keyword>
<protein>
    <submittedName>
        <fullName evidence="3">Acyltransferase</fullName>
    </submittedName>
</protein>
<dbReference type="GO" id="GO:0009103">
    <property type="term" value="P:lipopolysaccharide biosynthetic process"/>
    <property type="evidence" value="ECO:0007669"/>
    <property type="project" value="TreeGrafter"/>
</dbReference>
<evidence type="ECO:0000313" key="4">
    <source>
        <dbReference type="Proteomes" id="UP000278775"/>
    </source>
</evidence>
<sequence>MIKPLTSIRFFFAFMVFASHLDFLQNSNSKILHWIYNYIFQEGYIGVSFFFILSGFILAYNYQDDLINKRRSKRLFYIARFARVYPLHLLTFFISIPLTYLQFVKDKSLWFMQALTNITLTQSFIPLNSFYFTFNYLSWSISNEIFFYAAFPVLILLLTRLKKYRILTILIILSIIPVLAMIAPSSWYHPIFYINPFIRVIDFIIGILLFNAYKKILNREFKINYNWVEFSAILLLIIFFVFHQQIPQVARYSFYYWIPMSYLIFSFSFQKGIISRFLSHKTFIYLGEISFGFYMFHQIVLRYLSYLNSKILHMNYGIYFTLIAFIVSLIISHYSFGWFETPVNKYINKKFKKIYSRENLQKVA</sequence>
<dbReference type="AlphaFoldDB" id="A0A3M7TD59"/>
<evidence type="ECO:0000256" key="1">
    <source>
        <dbReference type="SAM" id="Phobius"/>
    </source>
</evidence>
<feature type="transmembrane region" description="Helical" evidence="1">
    <location>
        <begin position="84"/>
        <end position="103"/>
    </location>
</feature>
<feature type="transmembrane region" description="Helical" evidence="1">
    <location>
        <begin position="254"/>
        <end position="270"/>
    </location>
</feature>
<dbReference type="GO" id="GO:0016747">
    <property type="term" value="F:acyltransferase activity, transferring groups other than amino-acyl groups"/>
    <property type="evidence" value="ECO:0007669"/>
    <property type="project" value="InterPro"/>
</dbReference>
<name>A0A3M7TD59_9FLAO</name>
<dbReference type="Pfam" id="PF01757">
    <property type="entry name" value="Acyl_transf_3"/>
    <property type="match status" value="1"/>
</dbReference>
<accession>A0A3M7TD59</accession>
<dbReference type="PANTHER" id="PTHR23028:SF53">
    <property type="entry name" value="ACYL_TRANSF_3 DOMAIN-CONTAINING PROTEIN"/>
    <property type="match status" value="1"/>
</dbReference>
<feature type="transmembrane region" description="Helical" evidence="1">
    <location>
        <begin position="44"/>
        <end position="63"/>
    </location>
</feature>
<feature type="domain" description="Acyltransferase 3" evidence="2">
    <location>
        <begin position="8"/>
        <end position="332"/>
    </location>
</feature>
<gene>
    <name evidence="3" type="ORF">D1631_03015</name>
</gene>
<comment type="caution">
    <text evidence="3">The sequence shown here is derived from an EMBL/GenBank/DDBJ whole genome shotgun (WGS) entry which is preliminary data.</text>
</comment>
<organism evidence="3 4">
    <name type="scientific">Chryseobacterium nematophagum</name>
    <dbReference type="NCBI Taxonomy" id="2305228"/>
    <lineage>
        <taxon>Bacteria</taxon>
        <taxon>Pseudomonadati</taxon>
        <taxon>Bacteroidota</taxon>
        <taxon>Flavobacteriia</taxon>
        <taxon>Flavobacteriales</taxon>
        <taxon>Weeksellaceae</taxon>
        <taxon>Chryseobacterium group</taxon>
        <taxon>Chryseobacterium</taxon>
    </lineage>
</organism>
<feature type="transmembrane region" description="Helical" evidence="1">
    <location>
        <begin position="193"/>
        <end position="213"/>
    </location>
</feature>
<dbReference type="GO" id="GO:0016020">
    <property type="term" value="C:membrane"/>
    <property type="evidence" value="ECO:0007669"/>
    <property type="project" value="TreeGrafter"/>
</dbReference>
<keyword evidence="1" id="KW-1133">Transmembrane helix</keyword>
<feature type="transmembrane region" description="Helical" evidence="1">
    <location>
        <begin position="225"/>
        <end position="242"/>
    </location>
</feature>
<proteinExistence type="predicted"/>
<keyword evidence="1" id="KW-0472">Membrane</keyword>
<dbReference type="InterPro" id="IPR002656">
    <property type="entry name" value="Acyl_transf_3_dom"/>
</dbReference>
<keyword evidence="1" id="KW-0812">Transmembrane</keyword>
<dbReference type="InterPro" id="IPR050879">
    <property type="entry name" value="Acyltransferase_3"/>
</dbReference>
<dbReference type="OrthoDB" id="9796461at2"/>
<feature type="transmembrane region" description="Helical" evidence="1">
    <location>
        <begin position="166"/>
        <end position="187"/>
    </location>
</feature>
<feature type="transmembrane region" description="Helical" evidence="1">
    <location>
        <begin position="7"/>
        <end position="24"/>
    </location>
</feature>
<feature type="transmembrane region" description="Helical" evidence="1">
    <location>
        <begin position="316"/>
        <end position="339"/>
    </location>
</feature>
<feature type="transmembrane region" description="Helical" evidence="1">
    <location>
        <begin position="282"/>
        <end position="304"/>
    </location>
</feature>
<evidence type="ECO:0000313" key="3">
    <source>
        <dbReference type="EMBL" id="RNA60974.1"/>
    </source>
</evidence>
<keyword evidence="3" id="KW-0808">Transferase</keyword>
<feature type="transmembrane region" description="Helical" evidence="1">
    <location>
        <begin position="136"/>
        <end position="159"/>
    </location>
</feature>
<reference evidence="3 4" key="1">
    <citation type="submission" date="2018-08" db="EMBL/GenBank/DDBJ databases">
        <title>Chryseobacterium nematophagum: a novel matrix digesting pathogen of nematodes.</title>
        <authorList>
            <person name="Page A."/>
            <person name="Roberts M."/>
            <person name="Felix M.-A."/>
            <person name="Weir W."/>
        </authorList>
    </citation>
    <scope>NUCLEOTIDE SEQUENCE [LARGE SCALE GENOMIC DNA]</scope>
    <source>
        <strain evidence="3 4">JUb129</strain>
    </source>
</reference>
<dbReference type="PANTHER" id="PTHR23028">
    <property type="entry name" value="ACETYLTRANSFERASE"/>
    <property type="match status" value="1"/>
</dbReference>
<dbReference type="RefSeq" id="WP_122635157.1">
    <property type="nucleotide sequence ID" value="NZ_QWIU01000002.1"/>
</dbReference>
<dbReference type="Proteomes" id="UP000278775">
    <property type="component" value="Unassembled WGS sequence"/>
</dbReference>